<reference evidence="1" key="1">
    <citation type="submission" date="2021-01" db="EMBL/GenBank/DDBJ databases">
        <title>Whole genome shotgun sequence of Planosporangium flavigriseum NBRC 105377.</title>
        <authorList>
            <person name="Komaki H."/>
            <person name="Tamura T."/>
        </authorList>
    </citation>
    <scope>NUCLEOTIDE SEQUENCE</scope>
    <source>
        <strain evidence="1">NBRC 105377</strain>
    </source>
</reference>
<proteinExistence type="predicted"/>
<protein>
    <recommendedName>
        <fullName evidence="3">Excreted virulence factor EspC, type VII ESX diderm</fullName>
    </recommendedName>
</protein>
<dbReference type="InterPro" id="IPR022536">
    <property type="entry name" value="EspC"/>
</dbReference>
<dbReference type="AlphaFoldDB" id="A0A8J3PL08"/>
<evidence type="ECO:0000313" key="1">
    <source>
        <dbReference type="EMBL" id="GIG73951.1"/>
    </source>
</evidence>
<dbReference type="GO" id="GO:0009306">
    <property type="term" value="P:protein secretion"/>
    <property type="evidence" value="ECO:0007669"/>
    <property type="project" value="InterPro"/>
</dbReference>
<gene>
    <name evidence="1" type="ORF">Pfl04_23550</name>
</gene>
<dbReference type="RefSeq" id="WP_168079118.1">
    <property type="nucleotide sequence ID" value="NZ_BAAAQJ010000020.1"/>
</dbReference>
<comment type="caution">
    <text evidence="1">The sequence shown here is derived from an EMBL/GenBank/DDBJ whole genome shotgun (WGS) entry which is preliminary data.</text>
</comment>
<evidence type="ECO:0008006" key="3">
    <source>
        <dbReference type="Google" id="ProtNLM"/>
    </source>
</evidence>
<dbReference type="Pfam" id="PF10824">
    <property type="entry name" value="T7SS_ESX_EspC"/>
    <property type="match status" value="1"/>
</dbReference>
<name>A0A8J3PL08_9ACTN</name>
<accession>A0A8J3PL08</accession>
<dbReference type="EMBL" id="BONU01000013">
    <property type="protein sequence ID" value="GIG73951.1"/>
    <property type="molecule type" value="Genomic_DNA"/>
</dbReference>
<dbReference type="Proteomes" id="UP000653674">
    <property type="component" value="Unassembled WGS sequence"/>
</dbReference>
<evidence type="ECO:0000313" key="2">
    <source>
        <dbReference type="Proteomes" id="UP000653674"/>
    </source>
</evidence>
<keyword evidence="2" id="KW-1185">Reference proteome</keyword>
<organism evidence="1 2">
    <name type="scientific">Planosporangium flavigriseum</name>
    <dbReference type="NCBI Taxonomy" id="373681"/>
    <lineage>
        <taxon>Bacteria</taxon>
        <taxon>Bacillati</taxon>
        <taxon>Actinomycetota</taxon>
        <taxon>Actinomycetes</taxon>
        <taxon>Micromonosporales</taxon>
        <taxon>Micromonosporaceae</taxon>
        <taxon>Planosporangium</taxon>
    </lineage>
</organism>
<sequence>MPAGDGIDVSPSDLVAHAGHVEGIADQIATAKQAGDAVRMGAGAYGKLCTIVPVLINGLQGVLVDGIDTAAHSLRDTGQRLRIAADGYRSADENSRARHDRIRDAL</sequence>